<name>A0AA43XHK4_9CLOT</name>
<dbReference type="InterPro" id="IPR017582">
    <property type="entry name" value="SelU"/>
</dbReference>
<dbReference type="PANTHER" id="PTHR30401">
    <property type="entry name" value="TRNA 2-SELENOURIDINE SYNTHASE"/>
    <property type="match status" value="1"/>
</dbReference>
<organism evidence="3 4">
    <name type="scientific">Isachenkonia alkalipeptolytica</name>
    <dbReference type="NCBI Taxonomy" id="2565777"/>
    <lineage>
        <taxon>Bacteria</taxon>
        <taxon>Bacillati</taxon>
        <taxon>Bacillota</taxon>
        <taxon>Clostridia</taxon>
        <taxon>Eubacteriales</taxon>
        <taxon>Clostridiaceae</taxon>
        <taxon>Isachenkonia</taxon>
    </lineage>
</organism>
<dbReference type="PROSITE" id="PS00380">
    <property type="entry name" value="RHODANESE_1"/>
    <property type="match status" value="1"/>
</dbReference>
<dbReference type="InterPro" id="IPR001307">
    <property type="entry name" value="Thiosulphate_STrfase_CS"/>
</dbReference>
<dbReference type="SUPFAM" id="SSF52540">
    <property type="entry name" value="P-loop containing nucleoside triphosphate hydrolases"/>
    <property type="match status" value="1"/>
</dbReference>
<gene>
    <name evidence="3" type="primary">mnmH</name>
    <name evidence="3" type="ORF">ISALK_00595</name>
</gene>
<dbReference type="GO" id="GO:0043828">
    <property type="term" value="F:tRNA 2-selenouridine synthase activity"/>
    <property type="evidence" value="ECO:0007669"/>
    <property type="project" value="InterPro"/>
</dbReference>
<dbReference type="AlphaFoldDB" id="A0AA43XHK4"/>
<dbReference type="Proteomes" id="UP000449710">
    <property type="component" value="Unassembled WGS sequence"/>
</dbReference>
<comment type="caution">
    <text evidence="3">The sequence shown here is derived from an EMBL/GenBank/DDBJ whole genome shotgun (WGS) entry which is preliminary data.</text>
</comment>
<sequence length="346" mass="40129">MKTVTIEKVLPEKRELMIDLRTPKEFEEDHIPGAQNFPILTNEERHVVGTLYKKDPDRAKNLALVYGQEKLEALQQKIRVFSNSGREVIFYCYRGGMRSGLLVKHLDSLGYPAVKLEGGYKSYRNFVRRELSAFGKRLNFVVLHGYTGVGKTRILNLLQEKNLPVLDLEGLAQNSGSVFGEIMYSGKTPSQKYFESRIYSELSSITESHCFVEMESRRIGKVTVPEELYHGLVTSSHHVLVNTSLKNRIDTIYQDYVGDHELSREDLAGKFQRLKRILGKEKVEILIRTLENRDYKQIIETLILDYYDPLYRKSLKNYRGKMSEFTYEDLSKDLFAWLDGKNFTKD</sequence>
<dbReference type="SUPFAM" id="SSF52821">
    <property type="entry name" value="Rhodanese/Cell cycle control phosphatase"/>
    <property type="match status" value="1"/>
</dbReference>
<protein>
    <submittedName>
        <fullName evidence="3">tRNA 2-selenouridine(34) synthase MnmH</fullName>
    </submittedName>
</protein>
<dbReference type="GO" id="GO:0004792">
    <property type="term" value="F:thiosulfate-cyanide sulfurtransferase activity"/>
    <property type="evidence" value="ECO:0007669"/>
    <property type="project" value="InterPro"/>
</dbReference>
<keyword evidence="4" id="KW-1185">Reference proteome</keyword>
<accession>A0AA43XHK4</accession>
<dbReference type="PANTHER" id="PTHR30401:SF0">
    <property type="entry name" value="TRNA 2-SELENOURIDINE SYNTHASE"/>
    <property type="match status" value="1"/>
</dbReference>
<dbReference type="InterPro" id="IPR058840">
    <property type="entry name" value="AAA_SelU"/>
</dbReference>
<evidence type="ECO:0000313" key="4">
    <source>
        <dbReference type="Proteomes" id="UP000449710"/>
    </source>
</evidence>
<dbReference type="InterPro" id="IPR001763">
    <property type="entry name" value="Rhodanese-like_dom"/>
</dbReference>
<dbReference type="NCBIfam" id="TIGR03167">
    <property type="entry name" value="tRNA_sel_U_synt"/>
    <property type="match status" value="1"/>
</dbReference>
<proteinExistence type="predicted"/>
<keyword evidence="1" id="KW-0711">Selenium</keyword>
<dbReference type="RefSeq" id="WP_160718294.1">
    <property type="nucleotide sequence ID" value="NZ_SUMG01000001.1"/>
</dbReference>
<evidence type="ECO:0000313" key="3">
    <source>
        <dbReference type="EMBL" id="NBG86987.1"/>
    </source>
</evidence>
<dbReference type="Pfam" id="PF26341">
    <property type="entry name" value="AAA_SelU"/>
    <property type="match status" value="1"/>
</dbReference>
<dbReference type="EMBL" id="SUMG01000001">
    <property type="protein sequence ID" value="NBG86987.1"/>
    <property type="molecule type" value="Genomic_DNA"/>
</dbReference>
<evidence type="ECO:0000256" key="1">
    <source>
        <dbReference type="ARBA" id="ARBA00023266"/>
    </source>
</evidence>
<dbReference type="NCBIfam" id="NF008752">
    <property type="entry name" value="PRK11784.1-4"/>
    <property type="match status" value="1"/>
</dbReference>
<dbReference type="PROSITE" id="PS50206">
    <property type="entry name" value="RHODANESE_3"/>
    <property type="match status" value="1"/>
</dbReference>
<dbReference type="InterPro" id="IPR027417">
    <property type="entry name" value="P-loop_NTPase"/>
</dbReference>
<dbReference type="GO" id="GO:0002098">
    <property type="term" value="P:tRNA wobble uridine modification"/>
    <property type="evidence" value="ECO:0007669"/>
    <property type="project" value="InterPro"/>
</dbReference>
<feature type="domain" description="Rhodanese" evidence="2">
    <location>
        <begin position="11"/>
        <end position="132"/>
    </location>
</feature>
<evidence type="ECO:0000259" key="2">
    <source>
        <dbReference type="PROSITE" id="PS50206"/>
    </source>
</evidence>
<dbReference type="Gene3D" id="3.40.250.10">
    <property type="entry name" value="Rhodanese-like domain"/>
    <property type="match status" value="1"/>
</dbReference>
<dbReference type="InterPro" id="IPR036873">
    <property type="entry name" value="Rhodanese-like_dom_sf"/>
</dbReference>
<dbReference type="NCBIfam" id="NF008750">
    <property type="entry name" value="PRK11784.1-2"/>
    <property type="match status" value="1"/>
</dbReference>
<dbReference type="Pfam" id="PF00581">
    <property type="entry name" value="Rhodanese"/>
    <property type="match status" value="1"/>
</dbReference>
<dbReference type="SMART" id="SM00450">
    <property type="entry name" value="RHOD"/>
    <property type="match status" value="1"/>
</dbReference>
<reference evidence="3 4" key="1">
    <citation type="submission" date="2019-04" db="EMBL/GenBank/DDBJ databases">
        <title>Isachenkonia alkalipeptolytica gen. nov. sp. nov. a new anaerobic, alkiliphilic organothrophic bacterium capable to reduce synthesized ferrihydrite isolated from a soda lake.</title>
        <authorList>
            <person name="Toshchakov S.V."/>
            <person name="Zavarzina D.G."/>
            <person name="Zhilina T.N."/>
            <person name="Kostrikina N.A."/>
            <person name="Kublanov I.V."/>
        </authorList>
    </citation>
    <scope>NUCLEOTIDE SEQUENCE [LARGE SCALE GENOMIC DNA]</scope>
    <source>
        <strain evidence="3 4">Z-1701</strain>
    </source>
</reference>